<keyword evidence="3" id="KW-1185">Reference proteome</keyword>
<reference evidence="3" key="1">
    <citation type="submission" date="2016-10" db="EMBL/GenBank/DDBJ databases">
        <authorList>
            <person name="Varghese N."/>
            <person name="Submissions S."/>
        </authorList>
    </citation>
    <scope>NUCLEOTIDE SEQUENCE [LARGE SCALE GENOMIC DNA]</scope>
    <source>
        <strain evidence="3">DSM 17933</strain>
    </source>
</reference>
<feature type="transmembrane region" description="Helical" evidence="1">
    <location>
        <begin position="117"/>
        <end position="135"/>
    </location>
</feature>
<dbReference type="AlphaFoldDB" id="A0A1G8B1R8"/>
<keyword evidence="1" id="KW-1133">Transmembrane helix</keyword>
<organism evidence="2 3">
    <name type="scientific">Pedobacter terrae</name>
    <dbReference type="NCBI Taxonomy" id="405671"/>
    <lineage>
        <taxon>Bacteria</taxon>
        <taxon>Pseudomonadati</taxon>
        <taxon>Bacteroidota</taxon>
        <taxon>Sphingobacteriia</taxon>
        <taxon>Sphingobacteriales</taxon>
        <taxon>Sphingobacteriaceae</taxon>
        <taxon>Pedobacter</taxon>
    </lineage>
</organism>
<dbReference type="Proteomes" id="UP000199643">
    <property type="component" value="Unassembled WGS sequence"/>
</dbReference>
<keyword evidence="1" id="KW-0472">Membrane</keyword>
<name>A0A1G8B1R8_9SPHI</name>
<dbReference type="EMBL" id="FNCH01000020">
    <property type="protein sequence ID" value="SDH27137.1"/>
    <property type="molecule type" value="Genomic_DNA"/>
</dbReference>
<dbReference type="OrthoDB" id="710029at2"/>
<gene>
    <name evidence="2" type="ORF">SAMN05421827_12099</name>
</gene>
<dbReference type="RefSeq" id="WP_090503201.1">
    <property type="nucleotide sequence ID" value="NZ_FNCH01000020.1"/>
</dbReference>
<sequence>MNKIIIRYWIIDLLIGLVLYAAYTVTIMNKTETDTGFFADVLYLFNIVLNLGYSLLYLTAVVVCSFSVFFNFIKKVRHNAVLSWLSFSGAPILGVAIPVISLWVSTYGVSKNLLTELLILSIVYPCFTTILYLLFRRKYKKLISMANTDTVDGKIKQI</sequence>
<feature type="transmembrane region" description="Helical" evidence="1">
    <location>
        <begin position="5"/>
        <end position="23"/>
    </location>
</feature>
<protein>
    <submittedName>
        <fullName evidence="2">Uncharacterized protein</fullName>
    </submittedName>
</protein>
<feature type="transmembrane region" description="Helical" evidence="1">
    <location>
        <begin position="82"/>
        <end position="105"/>
    </location>
</feature>
<keyword evidence="1" id="KW-0812">Transmembrane</keyword>
<evidence type="ECO:0000313" key="3">
    <source>
        <dbReference type="Proteomes" id="UP000199643"/>
    </source>
</evidence>
<accession>A0A1G8B1R8</accession>
<feature type="transmembrane region" description="Helical" evidence="1">
    <location>
        <begin position="43"/>
        <end position="70"/>
    </location>
</feature>
<evidence type="ECO:0000256" key="1">
    <source>
        <dbReference type="SAM" id="Phobius"/>
    </source>
</evidence>
<evidence type="ECO:0000313" key="2">
    <source>
        <dbReference type="EMBL" id="SDH27137.1"/>
    </source>
</evidence>
<proteinExistence type="predicted"/>